<dbReference type="PANTHER" id="PTHR34524">
    <property type="entry name" value="CALCYPHOSIN"/>
    <property type="match status" value="1"/>
</dbReference>
<proteinExistence type="evidence at transcript level"/>
<dbReference type="PANTHER" id="PTHR34524:SF6">
    <property type="entry name" value="CALCYPHOSINE LIKE"/>
    <property type="match status" value="1"/>
</dbReference>
<feature type="domain" description="EF-hand" evidence="4">
    <location>
        <begin position="46"/>
        <end position="81"/>
    </location>
</feature>
<dbReference type="SUPFAM" id="SSF47473">
    <property type="entry name" value="EF-hand"/>
    <property type="match status" value="1"/>
</dbReference>
<dbReference type="AlphaFoldDB" id="A0A7G9ACC9"/>
<feature type="domain" description="EF-hand" evidence="4">
    <location>
        <begin position="82"/>
        <end position="117"/>
    </location>
</feature>
<keyword evidence="2" id="KW-0677">Repeat</keyword>
<dbReference type="PROSITE" id="PS00018">
    <property type="entry name" value="EF_HAND_1"/>
    <property type="match status" value="3"/>
</dbReference>
<evidence type="ECO:0000313" key="5">
    <source>
        <dbReference type="EMBL" id="QNL34489.1"/>
    </source>
</evidence>
<evidence type="ECO:0000259" key="4">
    <source>
        <dbReference type="PROSITE" id="PS50222"/>
    </source>
</evidence>
<organism evidence="5">
    <name type="scientific">Galeruca daurica</name>
    <dbReference type="NCBI Taxonomy" id="1651263"/>
    <lineage>
        <taxon>Eukaryota</taxon>
        <taxon>Metazoa</taxon>
        <taxon>Ecdysozoa</taxon>
        <taxon>Arthropoda</taxon>
        <taxon>Hexapoda</taxon>
        <taxon>Insecta</taxon>
        <taxon>Pterygota</taxon>
        <taxon>Neoptera</taxon>
        <taxon>Endopterygota</taxon>
        <taxon>Coleoptera</taxon>
        <taxon>Polyphaga</taxon>
        <taxon>Cucujiformia</taxon>
        <taxon>Chrysomeloidea</taxon>
        <taxon>Chrysomelidae</taxon>
        <taxon>Galerucinae</taxon>
        <taxon>Galerucites</taxon>
        <taxon>Galeruca</taxon>
    </lineage>
</organism>
<name>A0A7G9ACC9_9CUCU</name>
<dbReference type="GO" id="GO:0005509">
    <property type="term" value="F:calcium ion binding"/>
    <property type="evidence" value="ECO:0007669"/>
    <property type="project" value="InterPro"/>
</dbReference>
<dbReference type="InterPro" id="IPR051581">
    <property type="entry name" value="Ca-bind"/>
</dbReference>
<evidence type="ECO:0000256" key="2">
    <source>
        <dbReference type="ARBA" id="ARBA00022737"/>
    </source>
</evidence>
<sequence>MHHNQSATFRQETELATKSMRELQSLGSSGDTVERLRLLCLSRGATGILGLGRLFRIMDDDGNKNLNQEEFVKGLKEVGLDITDEEAKEMFEKFDTDGSGSVNVDEFLVHIRPPLNDARRNMIDLVFKKMDKNGDGVISIDDLKNLYDVRADPLYISGEESKNTILQRFLDNFETGATKDGQVTHEEFLNYYAGVSASIDNDCYFNLVMRQAYKL</sequence>
<evidence type="ECO:0000256" key="3">
    <source>
        <dbReference type="ARBA" id="ARBA00022837"/>
    </source>
</evidence>
<dbReference type="InterPro" id="IPR011992">
    <property type="entry name" value="EF-hand-dom_pair"/>
</dbReference>
<keyword evidence="3" id="KW-0106">Calcium</keyword>
<dbReference type="Gene3D" id="1.10.238.10">
    <property type="entry name" value="EF-hand"/>
    <property type="match status" value="2"/>
</dbReference>
<dbReference type="CDD" id="cd00051">
    <property type="entry name" value="EFh"/>
    <property type="match status" value="1"/>
</dbReference>
<dbReference type="SMART" id="SM00054">
    <property type="entry name" value="EFh"/>
    <property type="match status" value="3"/>
</dbReference>
<dbReference type="EMBL" id="MN695413">
    <property type="protein sequence ID" value="QNL34489.1"/>
    <property type="molecule type" value="mRNA"/>
</dbReference>
<dbReference type="InterPro" id="IPR002048">
    <property type="entry name" value="EF_hand_dom"/>
</dbReference>
<feature type="domain" description="EF-hand" evidence="4">
    <location>
        <begin position="118"/>
        <end position="153"/>
    </location>
</feature>
<protein>
    <submittedName>
        <fullName evidence="5">Calcyphosin-like protein</fullName>
    </submittedName>
</protein>
<keyword evidence="1" id="KW-0479">Metal-binding</keyword>
<dbReference type="PROSITE" id="PS50222">
    <property type="entry name" value="EF_HAND_2"/>
    <property type="match status" value="3"/>
</dbReference>
<reference evidence="5" key="1">
    <citation type="submission" date="2019-11" db="EMBL/GenBank/DDBJ databases">
        <authorList>
            <person name="Li S."/>
            <person name="Pang B."/>
        </authorList>
    </citation>
    <scope>NUCLEOTIDE SEQUENCE</scope>
</reference>
<evidence type="ECO:0000256" key="1">
    <source>
        <dbReference type="ARBA" id="ARBA00022723"/>
    </source>
</evidence>
<dbReference type="Pfam" id="PF13499">
    <property type="entry name" value="EF-hand_7"/>
    <property type="match status" value="2"/>
</dbReference>
<dbReference type="InterPro" id="IPR018247">
    <property type="entry name" value="EF_Hand_1_Ca_BS"/>
</dbReference>
<dbReference type="SMR" id="A0A7G9ACC9"/>
<accession>A0A7G9ACC9</accession>